<evidence type="ECO:0000256" key="1">
    <source>
        <dbReference type="ARBA" id="ARBA00004651"/>
    </source>
</evidence>
<comment type="subcellular location">
    <subcellularLocation>
        <location evidence="1">Cell membrane</location>
        <topology evidence="1">Multi-pass membrane protein</topology>
    </subcellularLocation>
</comment>
<dbReference type="EMBL" id="JBBKTW010000002">
    <property type="protein sequence ID" value="MEN2987836.1"/>
    <property type="molecule type" value="Genomic_DNA"/>
</dbReference>
<evidence type="ECO:0000256" key="2">
    <source>
        <dbReference type="ARBA" id="ARBA00022475"/>
    </source>
</evidence>
<dbReference type="Gene3D" id="1.20.1740.10">
    <property type="entry name" value="Amino acid/polyamine transporter I"/>
    <property type="match status" value="1"/>
</dbReference>
<feature type="transmembrane region" description="Helical" evidence="6">
    <location>
        <begin position="325"/>
        <end position="346"/>
    </location>
</feature>
<evidence type="ECO:0000256" key="6">
    <source>
        <dbReference type="SAM" id="Phobius"/>
    </source>
</evidence>
<protein>
    <submittedName>
        <fullName evidence="7">Amino acid permease</fullName>
    </submittedName>
</protein>
<feature type="transmembrane region" description="Helical" evidence="6">
    <location>
        <begin position="232"/>
        <end position="251"/>
    </location>
</feature>
<keyword evidence="5 6" id="KW-0472">Membrane</keyword>
<keyword evidence="4 6" id="KW-1133">Transmembrane helix</keyword>
<dbReference type="PANTHER" id="PTHR42770">
    <property type="entry name" value="AMINO ACID TRANSPORTER-RELATED"/>
    <property type="match status" value="1"/>
</dbReference>
<dbReference type="RefSeq" id="WP_345936943.1">
    <property type="nucleotide sequence ID" value="NZ_JBBKTW010000002.1"/>
</dbReference>
<feature type="transmembrane region" description="Helical" evidence="6">
    <location>
        <begin position="195"/>
        <end position="212"/>
    </location>
</feature>
<keyword evidence="3 6" id="KW-0812">Transmembrane</keyword>
<organism evidence="7 8">
    <name type="scientific">Tistrella arctica</name>
    <dbReference type="NCBI Taxonomy" id="3133430"/>
    <lineage>
        <taxon>Bacteria</taxon>
        <taxon>Pseudomonadati</taxon>
        <taxon>Pseudomonadota</taxon>
        <taxon>Alphaproteobacteria</taxon>
        <taxon>Geminicoccales</taxon>
        <taxon>Geminicoccaceae</taxon>
        <taxon>Tistrella</taxon>
    </lineage>
</organism>
<evidence type="ECO:0000256" key="3">
    <source>
        <dbReference type="ARBA" id="ARBA00022692"/>
    </source>
</evidence>
<dbReference type="PIRSF" id="PIRSF006060">
    <property type="entry name" value="AA_transporter"/>
    <property type="match status" value="1"/>
</dbReference>
<reference evidence="7 8" key="1">
    <citation type="submission" date="2024-03" db="EMBL/GenBank/DDBJ databases">
        <title>High-quality draft genome sequencing of Tistrella sp. BH-R2-4.</title>
        <authorList>
            <person name="Dong C."/>
        </authorList>
    </citation>
    <scope>NUCLEOTIDE SEQUENCE [LARGE SCALE GENOMIC DNA]</scope>
    <source>
        <strain evidence="7 8">BH-R2-4</strain>
    </source>
</reference>
<dbReference type="Pfam" id="PF13520">
    <property type="entry name" value="AA_permease_2"/>
    <property type="match status" value="1"/>
</dbReference>
<evidence type="ECO:0000313" key="8">
    <source>
        <dbReference type="Proteomes" id="UP001413721"/>
    </source>
</evidence>
<keyword evidence="8" id="KW-1185">Reference proteome</keyword>
<evidence type="ECO:0000256" key="4">
    <source>
        <dbReference type="ARBA" id="ARBA00022989"/>
    </source>
</evidence>
<evidence type="ECO:0000313" key="7">
    <source>
        <dbReference type="EMBL" id="MEN2987836.1"/>
    </source>
</evidence>
<accession>A0ABU9YGB2</accession>
<sequence length="442" mass="45491">MTARTETAPSDLRRSLGTVKGAAVMLNIVLGAGLLILPGLAVRRAGDHALIAWGLCALAALPLLAVFVILGRRFPDAGGIGHFAARAFGPAMAPAVSFILLGAVAIGLPSIALTGGYYAAGAVGGAPHLWAAGLVVAGLLLNLLSAERAARVNQAMALVLLVLLGAIAVTGAVLVPPSPAALPLLPEGGLRAIDWGLALAPFMMIFFAFTGWEIASNLSEEFSDPRRDFPRAMFLSFAVAVALYLVMAWIAQTRDLGGRFETPFAAIMDGRFGAIGGRAVAAVVVVMILANLAAAIWGVSRMIFARARDRTLPHGLAGLRQGQPMRAALVLVTVLLAVIAADAAGLTGVETLLAIAGQNFLILYGVAAAALLRLADGGGIGLWAGRLLAGLSVLLVVALALAQGGSLIYPLVLSVLGWLAHRHARRRDITGGGRAGLRPENR</sequence>
<keyword evidence="2" id="KW-1003">Cell membrane</keyword>
<feature type="transmembrane region" description="Helical" evidence="6">
    <location>
        <begin position="155"/>
        <end position="175"/>
    </location>
</feature>
<proteinExistence type="predicted"/>
<dbReference type="PANTHER" id="PTHR42770:SF13">
    <property type="entry name" value="L-METHIONINE_BRANCHED-CHAIN AMINO ACID EXPORTER YJEH"/>
    <property type="match status" value="1"/>
</dbReference>
<feature type="transmembrane region" description="Helical" evidence="6">
    <location>
        <begin position="91"/>
        <end position="111"/>
    </location>
</feature>
<feature type="transmembrane region" description="Helical" evidence="6">
    <location>
        <begin position="117"/>
        <end position="143"/>
    </location>
</feature>
<comment type="caution">
    <text evidence="7">The sequence shown here is derived from an EMBL/GenBank/DDBJ whole genome shotgun (WGS) entry which is preliminary data.</text>
</comment>
<feature type="transmembrane region" description="Helical" evidence="6">
    <location>
        <begin position="279"/>
        <end position="304"/>
    </location>
</feature>
<dbReference type="Proteomes" id="UP001413721">
    <property type="component" value="Unassembled WGS sequence"/>
</dbReference>
<gene>
    <name evidence="7" type="ORF">WG926_05940</name>
</gene>
<dbReference type="InterPro" id="IPR002293">
    <property type="entry name" value="AA/rel_permease1"/>
</dbReference>
<dbReference type="InterPro" id="IPR050367">
    <property type="entry name" value="APC_superfamily"/>
</dbReference>
<feature type="transmembrane region" description="Helical" evidence="6">
    <location>
        <begin position="383"/>
        <end position="401"/>
    </location>
</feature>
<name>A0ABU9YGB2_9PROT</name>
<feature type="transmembrane region" description="Helical" evidence="6">
    <location>
        <begin position="21"/>
        <end position="42"/>
    </location>
</feature>
<feature type="transmembrane region" description="Helical" evidence="6">
    <location>
        <begin position="48"/>
        <end position="70"/>
    </location>
</feature>
<evidence type="ECO:0000256" key="5">
    <source>
        <dbReference type="ARBA" id="ARBA00023136"/>
    </source>
</evidence>
<feature type="transmembrane region" description="Helical" evidence="6">
    <location>
        <begin position="352"/>
        <end position="371"/>
    </location>
</feature>